<feature type="domain" description="NAD-dependent epimerase/dehydratase" evidence="12">
    <location>
        <begin position="3"/>
        <end position="247"/>
    </location>
</feature>
<evidence type="ECO:0000259" key="12">
    <source>
        <dbReference type="Pfam" id="PF01370"/>
    </source>
</evidence>
<dbReference type="InterPro" id="IPR001509">
    <property type="entry name" value="Epimerase_deHydtase"/>
</dbReference>
<evidence type="ECO:0000256" key="6">
    <source>
        <dbReference type="ARBA" id="ARBA00018569"/>
    </source>
</evidence>
<dbReference type="InterPro" id="IPR005886">
    <property type="entry name" value="UDP_G4E"/>
</dbReference>
<evidence type="ECO:0000256" key="11">
    <source>
        <dbReference type="SAM" id="MobiDB-lite"/>
    </source>
</evidence>
<reference evidence="13 14" key="1">
    <citation type="submission" date="2020-08" db="EMBL/GenBank/DDBJ databases">
        <title>Sequencing the genomes of 1000 actinobacteria strains.</title>
        <authorList>
            <person name="Klenk H.-P."/>
        </authorList>
    </citation>
    <scope>NUCLEOTIDE SEQUENCE [LARGE SCALE GENOMIC DNA]</scope>
    <source>
        <strain evidence="13 14">DSM 46659</strain>
    </source>
</reference>
<dbReference type="Pfam" id="PF01370">
    <property type="entry name" value="Epimerase"/>
    <property type="match status" value="1"/>
</dbReference>
<evidence type="ECO:0000256" key="9">
    <source>
        <dbReference type="ARBA" id="ARBA00023277"/>
    </source>
</evidence>
<dbReference type="SUPFAM" id="SSF51735">
    <property type="entry name" value="NAD(P)-binding Rossmann-fold domains"/>
    <property type="match status" value="1"/>
</dbReference>
<evidence type="ECO:0000256" key="2">
    <source>
        <dbReference type="ARBA" id="ARBA00001911"/>
    </source>
</evidence>
<dbReference type="EC" id="5.1.3.2" evidence="5 10"/>
<evidence type="ECO:0000313" key="13">
    <source>
        <dbReference type="EMBL" id="MBB6170024.1"/>
    </source>
</evidence>
<evidence type="ECO:0000256" key="5">
    <source>
        <dbReference type="ARBA" id="ARBA00013189"/>
    </source>
</evidence>
<proteinExistence type="inferred from homology"/>
<dbReference type="CDD" id="cd05247">
    <property type="entry name" value="UDP_G4E_1_SDR_e"/>
    <property type="match status" value="1"/>
</dbReference>
<dbReference type="Gene3D" id="3.40.50.720">
    <property type="entry name" value="NAD(P)-binding Rossmann-like Domain"/>
    <property type="match status" value="1"/>
</dbReference>
<protein>
    <recommendedName>
        <fullName evidence="6 10">UDP-glucose 4-epimerase</fullName>
        <ecNumber evidence="5 10">5.1.3.2</ecNumber>
    </recommendedName>
</protein>
<organism evidence="13 14">
    <name type="scientific">Nocardiopsis mwathae</name>
    <dbReference type="NCBI Taxonomy" id="1472723"/>
    <lineage>
        <taxon>Bacteria</taxon>
        <taxon>Bacillati</taxon>
        <taxon>Actinomycetota</taxon>
        <taxon>Actinomycetes</taxon>
        <taxon>Streptosporangiales</taxon>
        <taxon>Nocardiopsidaceae</taxon>
        <taxon>Nocardiopsis</taxon>
    </lineage>
</organism>
<evidence type="ECO:0000256" key="4">
    <source>
        <dbReference type="ARBA" id="ARBA00007637"/>
    </source>
</evidence>
<comment type="pathway">
    <text evidence="3 10">Carbohydrate metabolism; galactose metabolism.</text>
</comment>
<dbReference type="AlphaFoldDB" id="A0A7W9YDF8"/>
<comment type="cofactor">
    <cofactor evidence="2 10">
        <name>NAD(+)</name>
        <dbReference type="ChEBI" id="CHEBI:57540"/>
    </cofactor>
</comment>
<name>A0A7W9YDF8_9ACTN</name>
<keyword evidence="14" id="KW-1185">Reference proteome</keyword>
<dbReference type="GO" id="GO:0033499">
    <property type="term" value="P:galactose catabolic process via UDP-galactose, Leloir pathway"/>
    <property type="evidence" value="ECO:0007669"/>
    <property type="project" value="TreeGrafter"/>
</dbReference>
<dbReference type="Proteomes" id="UP000546642">
    <property type="component" value="Unassembled WGS sequence"/>
</dbReference>
<feature type="region of interest" description="Disordered" evidence="11">
    <location>
        <begin position="320"/>
        <end position="339"/>
    </location>
</feature>
<dbReference type="PANTHER" id="PTHR43725:SF53">
    <property type="entry name" value="UDP-ARABINOSE 4-EPIMERASE 1"/>
    <property type="match status" value="1"/>
</dbReference>
<keyword evidence="8 10" id="KW-0413">Isomerase</keyword>
<dbReference type="RefSeq" id="WP_184072375.1">
    <property type="nucleotide sequence ID" value="NZ_JACHDS010000001.1"/>
</dbReference>
<evidence type="ECO:0000256" key="1">
    <source>
        <dbReference type="ARBA" id="ARBA00000083"/>
    </source>
</evidence>
<dbReference type="NCBIfam" id="TIGR01179">
    <property type="entry name" value="galE"/>
    <property type="match status" value="1"/>
</dbReference>
<comment type="caution">
    <text evidence="13">The sequence shown here is derived from an EMBL/GenBank/DDBJ whole genome shotgun (WGS) entry which is preliminary data.</text>
</comment>
<evidence type="ECO:0000256" key="10">
    <source>
        <dbReference type="RuleBase" id="RU366046"/>
    </source>
</evidence>
<accession>A0A7W9YDF8</accession>
<comment type="similarity">
    <text evidence="4 10">Belongs to the NAD(P)-dependent epimerase/dehydratase family.</text>
</comment>
<comment type="subunit">
    <text evidence="10">Homodimer.</text>
</comment>
<evidence type="ECO:0000256" key="7">
    <source>
        <dbReference type="ARBA" id="ARBA00023027"/>
    </source>
</evidence>
<dbReference type="PANTHER" id="PTHR43725">
    <property type="entry name" value="UDP-GLUCOSE 4-EPIMERASE"/>
    <property type="match status" value="1"/>
</dbReference>
<keyword evidence="7 10" id="KW-0520">NAD</keyword>
<dbReference type="GO" id="GO:0003978">
    <property type="term" value="F:UDP-glucose 4-epimerase activity"/>
    <property type="evidence" value="ECO:0007669"/>
    <property type="project" value="UniProtKB-UniRule"/>
</dbReference>
<comment type="catalytic activity">
    <reaction evidence="1 10">
        <text>UDP-alpha-D-glucose = UDP-alpha-D-galactose</text>
        <dbReference type="Rhea" id="RHEA:22168"/>
        <dbReference type="ChEBI" id="CHEBI:58885"/>
        <dbReference type="ChEBI" id="CHEBI:66914"/>
        <dbReference type="EC" id="5.1.3.2"/>
    </reaction>
</comment>
<dbReference type="UniPathway" id="UPA00214"/>
<dbReference type="InterPro" id="IPR036291">
    <property type="entry name" value="NAD(P)-bd_dom_sf"/>
</dbReference>
<evidence type="ECO:0000313" key="14">
    <source>
        <dbReference type="Proteomes" id="UP000546642"/>
    </source>
</evidence>
<keyword evidence="9 10" id="KW-0119">Carbohydrate metabolism</keyword>
<evidence type="ECO:0000256" key="3">
    <source>
        <dbReference type="ARBA" id="ARBA00004947"/>
    </source>
</evidence>
<dbReference type="Gene3D" id="3.90.25.10">
    <property type="entry name" value="UDP-galactose 4-epimerase, domain 1"/>
    <property type="match status" value="1"/>
</dbReference>
<evidence type="ECO:0000256" key="8">
    <source>
        <dbReference type="ARBA" id="ARBA00023235"/>
    </source>
</evidence>
<gene>
    <name evidence="13" type="ORF">HNR23_000084</name>
</gene>
<dbReference type="EMBL" id="JACHDS010000001">
    <property type="protein sequence ID" value="MBB6170024.1"/>
    <property type="molecule type" value="Genomic_DNA"/>
</dbReference>
<sequence length="339" mass="35413">MRVLVTGGAGYIGSVVAARLLEAGSEVVVVDDLSTGHRDAVPDGCAFVEGCIRDRAPEVLGAGRIDAVLHFAARSVVAESVARPELYWAGNVGASLALLDAVRAADVRRIVFSSTAAVYGEPDGVPIREDAPVRPANPYGASKAAIDAALAEHARMHGIGAVSLRYFNVAGAQGPRGERHTTETHLIPIVLQVARGLRGSVAIHGTDYPTPDGTCVRDYIHVTDLADAHLRALEACAPGSHRVFNLGNGAGFSVREVIEVCREVTGHPIPAAVAPRRAGDPAVLVASADRARAELGWEPRIPALRDIVADAWAFHTAHEDRNGQGARVRAPGMSGSGTA</sequence>